<protein>
    <submittedName>
        <fullName evidence="9">Cysteine desulfurase family protein</fullName>
    </submittedName>
</protein>
<evidence type="ECO:0000259" key="8">
    <source>
        <dbReference type="Pfam" id="PF00266"/>
    </source>
</evidence>
<dbReference type="Proteomes" id="UP001589747">
    <property type="component" value="Unassembled WGS sequence"/>
</dbReference>
<dbReference type="InterPro" id="IPR015422">
    <property type="entry name" value="PyrdxlP-dep_Trfase_small"/>
</dbReference>
<organism evidence="9 10">
    <name type="scientific">Paenibacillus aurantiacus</name>
    <dbReference type="NCBI Taxonomy" id="1936118"/>
    <lineage>
        <taxon>Bacteria</taxon>
        <taxon>Bacillati</taxon>
        <taxon>Bacillota</taxon>
        <taxon>Bacilli</taxon>
        <taxon>Bacillales</taxon>
        <taxon>Paenibacillaceae</taxon>
        <taxon>Paenibacillus</taxon>
    </lineage>
</organism>
<reference evidence="9 10" key="1">
    <citation type="submission" date="2024-09" db="EMBL/GenBank/DDBJ databases">
        <authorList>
            <person name="Sun Q."/>
            <person name="Mori K."/>
        </authorList>
    </citation>
    <scope>NUCLEOTIDE SEQUENCE [LARGE SCALE GENOMIC DNA]</scope>
    <source>
        <strain evidence="9 10">TISTR 2452</strain>
    </source>
</reference>
<comment type="cofactor">
    <cofactor evidence="1 7">
        <name>pyridoxal 5'-phosphate</name>
        <dbReference type="ChEBI" id="CHEBI:597326"/>
    </cofactor>
</comment>
<dbReference type="Pfam" id="PF00266">
    <property type="entry name" value="Aminotran_5"/>
    <property type="match status" value="1"/>
</dbReference>
<gene>
    <name evidence="9" type="ORF">ACFFSY_05910</name>
</gene>
<dbReference type="Gene3D" id="3.90.1150.10">
    <property type="entry name" value="Aspartate Aminotransferase, domain 1"/>
    <property type="match status" value="1"/>
</dbReference>
<keyword evidence="3" id="KW-0479">Metal-binding</keyword>
<dbReference type="InterPro" id="IPR016454">
    <property type="entry name" value="Cysteine_dSase"/>
</dbReference>
<dbReference type="PIRSF" id="PIRSF005572">
    <property type="entry name" value="NifS"/>
    <property type="match status" value="1"/>
</dbReference>
<dbReference type="InterPro" id="IPR020578">
    <property type="entry name" value="Aminotrans_V_PyrdxlP_BS"/>
</dbReference>
<evidence type="ECO:0000256" key="2">
    <source>
        <dbReference type="ARBA" id="ARBA00006490"/>
    </source>
</evidence>
<dbReference type="PANTHER" id="PTHR11601">
    <property type="entry name" value="CYSTEINE DESULFURYLASE FAMILY MEMBER"/>
    <property type="match status" value="1"/>
</dbReference>
<evidence type="ECO:0000313" key="10">
    <source>
        <dbReference type="Proteomes" id="UP001589747"/>
    </source>
</evidence>
<dbReference type="RefSeq" id="WP_377491302.1">
    <property type="nucleotide sequence ID" value="NZ_JBHMDO010000010.1"/>
</dbReference>
<keyword evidence="6" id="KW-0411">Iron-sulfur</keyword>
<name>A0ABV5KJQ2_9BACL</name>
<evidence type="ECO:0000256" key="1">
    <source>
        <dbReference type="ARBA" id="ARBA00001933"/>
    </source>
</evidence>
<keyword evidence="5" id="KW-0408">Iron</keyword>
<comment type="caution">
    <text evidence="9">The sequence shown here is derived from an EMBL/GenBank/DDBJ whole genome shotgun (WGS) entry which is preliminary data.</text>
</comment>
<dbReference type="Gene3D" id="1.10.260.50">
    <property type="match status" value="1"/>
</dbReference>
<comment type="similarity">
    <text evidence="2">Belongs to the class-V pyridoxal-phosphate-dependent aminotransferase family. NifS/IscS subfamily.</text>
</comment>
<evidence type="ECO:0000256" key="7">
    <source>
        <dbReference type="RuleBase" id="RU004504"/>
    </source>
</evidence>
<evidence type="ECO:0000256" key="4">
    <source>
        <dbReference type="ARBA" id="ARBA00022898"/>
    </source>
</evidence>
<dbReference type="EMBL" id="JBHMDO010000010">
    <property type="protein sequence ID" value="MFB9325454.1"/>
    <property type="molecule type" value="Genomic_DNA"/>
</dbReference>
<dbReference type="InterPro" id="IPR015424">
    <property type="entry name" value="PyrdxlP-dep_Trfase"/>
</dbReference>
<keyword evidence="10" id="KW-1185">Reference proteome</keyword>
<sequence length="396" mass="42885">MHYFDHCASTPPKKEVIRAMAEVMERHYANPSSLHRAGLEAAKLLARARAVIAEAFATEADEWTFTSGGTESNSMAILGAARHYKGRGRHLITTRMEHASVYEAFRALEAEGFQVTYLPANGEGRIEPEQVEAALTDDTILVSVMHVNNETGAVQPIEAIGKMLRGRRQTLFHVDGVQSAGKLPIRLRDWGIDLFSASAHKIGGPRGCGLLYAKEGTSLAPLLTGGGQEAGRRPGTENVPAIVATAKAFRLALEEQPERIRSMSALREQLVGVIAEMPQLRPNGGKAVQDEQGRIVMAPHIVHFSYPGMKPEVVIHMLEERGFLVSTQSACSSKSSKPSRVLEAMGLPHAIASSGIRVSFGDEHDVHAVASLGQALRDTVAALSHLERKEGRNETT</sequence>
<dbReference type="SUPFAM" id="SSF53383">
    <property type="entry name" value="PLP-dependent transferases"/>
    <property type="match status" value="1"/>
</dbReference>
<evidence type="ECO:0000256" key="6">
    <source>
        <dbReference type="ARBA" id="ARBA00023014"/>
    </source>
</evidence>
<keyword evidence="4" id="KW-0663">Pyridoxal phosphate</keyword>
<proteinExistence type="inferred from homology"/>
<dbReference type="InterPro" id="IPR000192">
    <property type="entry name" value="Aminotrans_V_dom"/>
</dbReference>
<dbReference type="PANTHER" id="PTHR11601:SF50">
    <property type="entry name" value="CYSTEINE DESULFURASE ISCS 2-RELATED"/>
    <property type="match status" value="1"/>
</dbReference>
<feature type="domain" description="Aminotransferase class V" evidence="8">
    <location>
        <begin position="3"/>
        <end position="364"/>
    </location>
</feature>
<evidence type="ECO:0000313" key="9">
    <source>
        <dbReference type="EMBL" id="MFB9325454.1"/>
    </source>
</evidence>
<evidence type="ECO:0000256" key="5">
    <source>
        <dbReference type="ARBA" id="ARBA00023004"/>
    </source>
</evidence>
<dbReference type="Gene3D" id="3.40.640.10">
    <property type="entry name" value="Type I PLP-dependent aspartate aminotransferase-like (Major domain)"/>
    <property type="match status" value="1"/>
</dbReference>
<accession>A0ABV5KJQ2</accession>
<dbReference type="PROSITE" id="PS00595">
    <property type="entry name" value="AA_TRANSFER_CLASS_5"/>
    <property type="match status" value="1"/>
</dbReference>
<evidence type="ECO:0000256" key="3">
    <source>
        <dbReference type="ARBA" id="ARBA00022723"/>
    </source>
</evidence>
<dbReference type="InterPro" id="IPR015421">
    <property type="entry name" value="PyrdxlP-dep_Trfase_major"/>
</dbReference>